<dbReference type="Gene3D" id="3.40.50.300">
    <property type="entry name" value="P-loop containing nucleotide triphosphate hydrolases"/>
    <property type="match status" value="1"/>
</dbReference>
<feature type="modified residue" description="4-aspartylphosphate" evidence="16">
    <location>
        <position position="52"/>
    </location>
</feature>
<dbReference type="EMBL" id="JAXBLV010000194">
    <property type="protein sequence ID" value="MDY3561437.1"/>
    <property type="molecule type" value="Genomic_DNA"/>
</dbReference>
<dbReference type="InterPro" id="IPR003593">
    <property type="entry name" value="AAA+_ATPase"/>
</dbReference>
<dbReference type="PROSITE" id="PS00675">
    <property type="entry name" value="SIGMA54_INTERACT_1"/>
    <property type="match status" value="1"/>
</dbReference>
<dbReference type="InterPro" id="IPR009057">
    <property type="entry name" value="Homeodomain-like_sf"/>
</dbReference>
<dbReference type="PROSITE" id="PS50045">
    <property type="entry name" value="SIGMA54_INTERACT_4"/>
    <property type="match status" value="1"/>
</dbReference>
<keyword evidence="8" id="KW-0902">Two-component regulatory system</keyword>
<evidence type="ECO:0000256" key="10">
    <source>
        <dbReference type="ARBA" id="ARBA00023125"/>
    </source>
</evidence>
<gene>
    <name evidence="19" type="ORF">R5W23_002715</name>
</gene>
<keyword evidence="10" id="KW-0238">DNA-binding</keyword>
<feature type="domain" description="Response regulatory" evidence="18">
    <location>
        <begin position="3"/>
        <end position="117"/>
    </location>
</feature>
<evidence type="ECO:0000256" key="16">
    <source>
        <dbReference type="PROSITE-ProRule" id="PRU00169"/>
    </source>
</evidence>
<keyword evidence="6" id="KW-0547">Nucleotide-binding</keyword>
<dbReference type="SMART" id="SM00448">
    <property type="entry name" value="REC"/>
    <property type="match status" value="1"/>
</dbReference>
<dbReference type="Pfam" id="PF25601">
    <property type="entry name" value="AAA_lid_14"/>
    <property type="match status" value="1"/>
</dbReference>
<evidence type="ECO:0000256" key="11">
    <source>
        <dbReference type="ARBA" id="ARBA00023159"/>
    </source>
</evidence>
<proteinExistence type="predicted"/>
<dbReference type="PANTHER" id="PTHR32071">
    <property type="entry name" value="TRANSCRIPTIONAL REGULATORY PROTEIN"/>
    <property type="match status" value="1"/>
</dbReference>
<dbReference type="InterPro" id="IPR001789">
    <property type="entry name" value="Sig_transdc_resp-reg_receiver"/>
</dbReference>
<dbReference type="InterPro" id="IPR025662">
    <property type="entry name" value="Sigma_54_int_dom_ATP-bd_1"/>
</dbReference>
<dbReference type="PRINTS" id="PR01590">
    <property type="entry name" value="HTHFIS"/>
</dbReference>
<dbReference type="Gene3D" id="1.10.8.60">
    <property type="match status" value="1"/>
</dbReference>
<protein>
    <recommendedName>
        <fullName evidence="2">DNA-binding transcriptional regulator NtrC</fullName>
    </recommendedName>
    <alternativeName>
        <fullName evidence="14">Nitrogen regulation protein NR(I)</fullName>
    </alternativeName>
    <alternativeName>
        <fullName evidence="15">Nitrogen regulator I</fullName>
    </alternativeName>
</protein>
<dbReference type="InterPro" id="IPR058031">
    <property type="entry name" value="AAA_lid_NorR"/>
</dbReference>
<dbReference type="SUPFAM" id="SSF52540">
    <property type="entry name" value="P-loop containing nucleoside triphosphate hydrolases"/>
    <property type="match status" value="1"/>
</dbReference>
<accession>A0ABU5F3W0</accession>
<evidence type="ECO:0000256" key="15">
    <source>
        <dbReference type="ARBA" id="ARBA00031910"/>
    </source>
</evidence>
<evidence type="ECO:0000256" key="5">
    <source>
        <dbReference type="ARBA" id="ARBA00022553"/>
    </source>
</evidence>
<dbReference type="PROSITE" id="PS50110">
    <property type="entry name" value="RESPONSE_REGULATORY"/>
    <property type="match status" value="1"/>
</dbReference>
<evidence type="ECO:0000259" key="17">
    <source>
        <dbReference type="PROSITE" id="PS50045"/>
    </source>
</evidence>
<name>A0ABU5F3W0_9BACT</name>
<dbReference type="SMART" id="SM00382">
    <property type="entry name" value="AAA"/>
    <property type="match status" value="1"/>
</dbReference>
<evidence type="ECO:0000256" key="9">
    <source>
        <dbReference type="ARBA" id="ARBA00023015"/>
    </source>
</evidence>
<keyword evidence="12" id="KW-0804">Transcription</keyword>
<keyword evidence="9" id="KW-0805">Transcription regulation</keyword>
<evidence type="ECO:0000256" key="13">
    <source>
        <dbReference type="ARBA" id="ARBA00023231"/>
    </source>
</evidence>
<keyword evidence="4" id="KW-0678">Repressor</keyword>
<evidence type="ECO:0000259" key="18">
    <source>
        <dbReference type="PROSITE" id="PS50110"/>
    </source>
</evidence>
<reference evidence="20" key="1">
    <citation type="journal article" date="2023" name="Mar. Drugs">
        <title>Gemmata algarum, a Novel Planctomycete Isolated from an Algal Mat, Displays Antimicrobial Activity.</title>
        <authorList>
            <person name="Kumar G."/>
            <person name="Kallscheuer N."/>
            <person name="Kashif M."/>
            <person name="Ahamad S."/>
            <person name="Jagadeeshwari U."/>
            <person name="Pannikurungottu S."/>
            <person name="Haufschild T."/>
            <person name="Kabuu M."/>
            <person name="Sasikala C."/>
            <person name="Jogler C."/>
            <person name="Ramana C."/>
        </authorList>
    </citation>
    <scope>NUCLEOTIDE SEQUENCE [LARGE SCALE GENOMIC DNA]</scope>
    <source>
        <strain evidence="20">JC673</strain>
    </source>
</reference>
<evidence type="ECO:0000256" key="4">
    <source>
        <dbReference type="ARBA" id="ARBA00022491"/>
    </source>
</evidence>
<evidence type="ECO:0000256" key="2">
    <source>
        <dbReference type="ARBA" id="ARBA00019059"/>
    </source>
</evidence>
<dbReference type="Pfam" id="PF02954">
    <property type="entry name" value="HTH_8"/>
    <property type="match status" value="1"/>
</dbReference>
<dbReference type="SUPFAM" id="SSF46689">
    <property type="entry name" value="Homeodomain-like"/>
    <property type="match status" value="1"/>
</dbReference>
<comment type="caution">
    <text evidence="19">The sequence shown here is derived from an EMBL/GenBank/DDBJ whole genome shotgun (WGS) entry which is preliminary data.</text>
</comment>
<keyword evidence="3" id="KW-0963">Cytoplasm</keyword>
<evidence type="ECO:0000256" key="1">
    <source>
        <dbReference type="ARBA" id="ARBA00004496"/>
    </source>
</evidence>
<dbReference type="PANTHER" id="PTHR32071:SF95">
    <property type="entry name" value="DNA-BINDING TRANSCRIPTIONAL REGULATOR NTRC"/>
    <property type="match status" value="1"/>
</dbReference>
<dbReference type="Proteomes" id="UP001272242">
    <property type="component" value="Unassembled WGS sequence"/>
</dbReference>
<keyword evidence="11" id="KW-0010">Activator</keyword>
<organism evidence="19 20">
    <name type="scientific">Gemmata algarum</name>
    <dbReference type="NCBI Taxonomy" id="2975278"/>
    <lineage>
        <taxon>Bacteria</taxon>
        <taxon>Pseudomonadati</taxon>
        <taxon>Planctomycetota</taxon>
        <taxon>Planctomycetia</taxon>
        <taxon>Gemmatales</taxon>
        <taxon>Gemmataceae</taxon>
        <taxon>Gemmata</taxon>
    </lineage>
</organism>
<dbReference type="RefSeq" id="WP_320687851.1">
    <property type="nucleotide sequence ID" value="NZ_JAXBLV010000194.1"/>
</dbReference>
<dbReference type="PROSITE" id="PS00688">
    <property type="entry name" value="SIGMA54_INTERACT_3"/>
    <property type="match status" value="1"/>
</dbReference>
<dbReference type="Pfam" id="PF00158">
    <property type="entry name" value="Sigma54_activat"/>
    <property type="match status" value="1"/>
</dbReference>
<dbReference type="InterPro" id="IPR002197">
    <property type="entry name" value="HTH_Fis"/>
</dbReference>
<evidence type="ECO:0000256" key="3">
    <source>
        <dbReference type="ARBA" id="ARBA00022490"/>
    </source>
</evidence>
<evidence type="ECO:0000256" key="6">
    <source>
        <dbReference type="ARBA" id="ARBA00022741"/>
    </source>
</evidence>
<dbReference type="Gene3D" id="1.10.10.60">
    <property type="entry name" value="Homeodomain-like"/>
    <property type="match status" value="1"/>
</dbReference>
<dbReference type="SUPFAM" id="SSF52172">
    <property type="entry name" value="CheY-like"/>
    <property type="match status" value="1"/>
</dbReference>
<dbReference type="InterPro" id="IPR027417">
    <property type="entry name" value="P-loop_NTPase"/>
</dbReference>
<evidence type="ECO:0000313" key="20">
    <source>
        <dbReference type="Proteomes" id="UP001272242"/>
    </source>
</evidence>
<dbReference type="InterPro" id="IPR011006">
    <property type="entry name" value="CheY-like_superfamily"/>
</dbReference>
<feature type="domain" description="Sigma-54 factor interaction" evidence="17">
    <location>
        <begin position="138"/>
        <end position="367"/>
    </location>
</feature>
<sequence>MQKLLVVDDEPIICHSFRRAFSGPDVEVLTAGGVAEGWAAVGRDRPDVIVTDLQLPDGTGLDLFEKVRAADPRRPVVVITAYGTMETTIEAMKRGAFDYLTKPVDLAQMSAVLGRAFEAARLMREPAALPTDPGEDRIIGRSPVMQEMCKLIGRIAPQDASVLILGESGTGKELVARAIYSHSKRAARPFLAINCAAIPDTLVESELFGHEQGAFTGADRQRVGKFEQCGDGTLLLDEIGDMPLAAQAKMLRLLQDQTFERVGGSQAIATRVRVLAATNQHPEKLIAEGKFRHDLYYRLKVVTIHVPALRDRREDIPELAHHFLFRYTREANRDVRGFVPEALDLLQRADWPGNVRQLQNCVRAAVYQTVGHVLAPADLPGLVARGAAPAASAEPAAGTAPFDLTGAIEAMLRDGAGDVHARVTALVERELLTRALRRTHGHQAQASDLLGINRTTLRTKLRELGITLDKVVADAPTE</sequence>
<evidence type="ECO:0000256" key="12">
    <source>
        <dbReference type="ARBA" id="ARBA00023163"/>
    </source>
</evidence>
<keyword evidence="20" id="KW-1185">Reference proteome</keyword>
<evidence type="ECO:0000256" key="8">
    <source>
        <dbReference type="ARBA" id="ARBA00023012"/>
    </source>
</evidence>
<evidence type="ECO:0000256" key="14">
    <source>
        <dbReference type="ARBA" id="ARBA00029881"/>
    </source>
</evidence>
<evidence type="ECO:0000313" key="19">
    <source>
        <dbReference type="EMBL" id="MDY3561437.1"/>
    </source>
</evidence>
<dbReference type="Gene3D" id="3.40.50.2300">
    <property type="match status" value="1"/>
</dbReference>
<dbReference type="InterPro" id="IPR002078">
    <property type="entry name" value="Sigma_54_int"/>
</dbReference>
<keyword evidence="5 16" id="KW-0597">Phosphoprotein</keyword>
<keyword evidence="13" id="KW-0535">Nitrogen fixation</keyword>
<keyword evidence="7" id="KW-0067">ATP-binding</keyword>
<comment type="subcellular location">
    <subcellularLocation>
        <location evidence="1">Cytoplasm</location>
    </subcellularLocation>
</comment>
<dbReference type="InterPro" id="IPR025944">
    <property type="entry name" value="Sigma_54_int_dom_CS"/>
</dbReference>
<dbReference type="CDD" id="cd00009">
    <property type="entry name" value="AAA"/>
    <property type="match status" value="1"/>
</dbReference>
<evidence type="ECO:0000256" key="7">
    <source>
        <dbReference type="ARBA" id="ARBA00022840"/>
    </source>
</evidence>
<dbReference type="Pfam" id="PF00072">
    <property type="entry name" value="Response_reg"/>
    <property type="match status" value="1"/>
</dbReference>